<comment type="pathway">
    <text evidence="1 2">Cofactor biosynthesis; thiamine diphosphate biosynthesis.</text>
</comment>
<reference evidence="4" key="2">
    <citation type="journal article" date="2015" name="Genome Announc.">
        <title>Draft Genome Sequence of Filamentous Marine Cyanobacterium Lyngbya confervoides Strain BDU141951.</title>
        <authorList>
            <person name="Chandrababunaidu M.M."/>
            <person name="Sen D."/>
            <person name="Tripathy S."/>
        </authorList>
    </citation>
    <scope>NUCLEOTIDE SEQUENCE</scope>
    <source>
        <strain evidence="4">BDU141951</strain>
    </source>
</reference>
<proteinExistence type="inferred from homology"/>
<comment type="catalytic activity">
    <reaction evidence="2">
        <text>thiamine + H2O = 5-(2-hydroxyethyl)-4-methylthiazole + 4-amino-5-hydroxymethyl-2-methylpyrimidine + H(+)</text>
        <dbReference type="Rhea" id="RHEA:17509"/>
        <dbReference type="ChEBI" id="CHEBI:15377"/>
        <dbReference type="ChEBI" id="CHEBI:15378"/>
        <dbReference type="ChEBI" id="CHEBI:16892"/>
        <dbReference type="ChEBI" id="CHEBI:17957"/>
        <dbReference type="ChEBI" id="CHEBI:18385"/>
        <dbReference type="EC" id="3.5.99.2"/>
    </reaction>
</comment>
<dbReference type="InterPro" id="IPR026285">
    <property type="entry name" value="TenA_E"/>
</dbReference>
<evidence type="ECO:0000313" key="4">
    <source>
        <dbReference type="EMBL" id="NEV65657.1"/>
    </source>
</evidence>
<comment type="function">
    <text evidence="2">Catalyzes an amino-pyrimidine hydrolysis reaction at the C5' of the pyrimidine moiety of thiamine compounds, a reaction that is part of a thiamine salvage pathway. Thus, catalyzes the conversion of 4-amino-5-aminomethyl-2-methylpyrimidine to 4-amino-5-hydroxymethyl-2-methylpyrimidine (HMP).</text>
</comment>
<sequence>MVLTCEGLLSTYPEAWQAATVHPFLTQCQQGTIRPAQFNTWLVQDYLFVTQFTRFVGRTLAAAPDEHLDILLSGLNALQDELNWFREKAAERSLDLSTPRQMTCQIYCEFMGSLVNAPYAVQATALWAIEYAYNQGWQLPGPMPAPYTEFADRWGNPGFTDYVKLLANQADTVLAIAPPGEQAAAETAFLRVAALEKDFWQMAYNAAV</sequence>
<dbReference type="PANTHER" id="PTHR43198:SF5">
    <property type="entry name" value="BIFUNCTIONAL TENA-E PROTEIN"/>
    <property type="match status" value="1"/>
</dbReference>
<comment type="similarity">
    <text evidence="2">Belongs to the TenA family.</text>
</comment>
<reference evidence="4" key="3">
    <citation type="submission" date="2020-02" db="EMBL/GenBank/DDBJ databases">
        <authorList>
            <person name="Sarangi A.N."/>
            <person name="Ghosh S."/>
            <person name="Mukherjee M."/>
            <person name="Tripathy S."/>
        </authorList>
    </citation>
    <scope>NUCLEOTIDE SEQUENCE</scope>
    <source>
        <strain evidence="4">BDU141951</strain>
    </source>
</reference>
<evidence type="ECO:0000256" key="1">
    <source>
        <dbReference type="ARBA" id="ARBA00004948"/>
    </source>
</evidence>
<feature type="domain" description="Thiaminase-2/PQQC" evidence="3">
    <location>
        <begin position="14"/>
        <end position="205"/>
    </location>
</feature>
<dbReference type="InterPro" id="IPR050967">
    <property type="entry name" value="Thiamine_Salvage_TenA"/>
</dbReference>
<dbReference type="GO" id="GO:0050334">
    <property type="term" value="F:thiaminase activity"/>
    <property type="evidence" value="ECO:0007669"/>
    <property type="project" value="UniProtKB-UniRule"/>
</dbReference>
<dbReference type="CDD" id="cd19357">
    <property type="entry name" value="TenA_E_At3g16990-like"/>
    <property type="match status" value="1"/>
</dbReference>
<dbReference type="GO" id="GO:0009229">
    <property type="term" value="P:thiamine diphosphate biosynthetic process"/>
    <property type="evidence" value="ECO:0007669"/>
    <property type="project" value="UniProtKB-UniPathway"/>
</dbReference>
<dbReference type="AlphaFoldDB" id="A0A0C1YBG7"/>
<gene>
    <name evidence="4" type="ORF">QQ91_000815</name>
</gene>
<dbReference type="UniPathway" id="UPA00060"/>
<dbReference type="SUPFAM" id="SSF48613">
    <property type="entry name" value="Heme oxygenase-like"/>
    <property type="match status" value="1"/>
</dbReference>
<reference evidence="4" key="1">
    <citation type="submission" date="2014-11" db="EMBL/GenBank/DDBJ databases">
        <authorList>
            <person name="Malar M.C."/>
            <person name="Sen D."/>
            <person name="Tripathy S."/>
        </authorList>
    </citation>
    <scope>NUCLEOTIDE SEQUENCE</scope>
    <source>
        <strain evidence="4">BDU141951</strain>
    </source>
</reference>
<organism evidence="4">
    <name type="scientific">Lyngbya confervoides BDU141951</name>
    <dbReference type="NCBI Taxonomy" id="1574623"/>
    <lineage>
        <taxon>Bacteria</taxon>
        <taxon>Bacillati</taxon>
        <taxon>Cyanobacteriota</taxon>
        <taxon>Cyanophyceae</taxon>
        <taxon>Oscillatoriophycideae</taxon>
        <taxon>Oscillatoriales</taxon>
        <taxon>Microcoleaceae</taxon>
        <taxon>Lyngbya</taxon>
    </lineage>
</organism>
<evidence type="ECO:0000256" key="2">
    <source>
        <dbReference type="PIRNR" id="PIRNR003170"/>
    </source>
</evidence>
<dbReference type="InterPro" id="IPR004305">
    <property type="entry name" value="Thiaminase-2/PQQC"/>
</dbReference>
<evidence type="ECO:0000259" key="3">
    <source>
        <dbReference type="Pfam" id="PF03070"/>
    </source>
</evidence>
<dbReference type="GO" id="GO:0005829">
    <property type="term" value="C:cytosol"/>
    <property type="evidence" value="ECO:0007669"/>
    <property type="project" value="TreeGrafter"/>
</dbReference>
<comment type="catalytic activity">
    <reaction evidence="2">
        <text>4-amino-5-aminomethyl-2-methylpyrimidine + H2O = 4-amino-5-hydroxymethyl-2-methylpyrimidine + NH4(+)</text>
        <dbReference type="Rhea" id="RHEA:31799"/>
        <dbReference type="ChEBI" id="CHEBI:15377"/>
        <dbReference type="ChEBI" id="CHEBI:16892"/>
        <dbReference type="ChEBI" id="CHEBI:28938"/>
        <dbReference type="ChEBI" id="CHEBI:63416"/>
        <dbReference type="EC" id="3.5.99.2"/>
    </reaction>
</comment>
<dbReference type="Gene3D" id="1.20.910.10">
    <property type="entry name" value="Heme oxygenase-like"/>
    <property type="match status" value="1"/>
</dbReference>
<dbReference type="Pfam" id="PF03070">
    <property type="entry name" value="TENA_THI-4"/>
    <property type="match status" value="1"/>
</dbReference>
<dbReference type="GO" id="GO:0009228">
    <property type="term" value="P:thiamine biosynthetic process"/>
    <property type="evidence" value="ECO:0007669"/>
    <property type="project" value="UniProtKB-KW"/>
</dbReference>
<keyword evidence="2" id="KW-0784">Thiamine biosynthesis</keyword>
<name>A0A0C1YBG7_9CYAN</name>
<dbReference type="EMBL" id="JTHE02000002">
    <property type="protein sequence ID" value="NEV65657.1"/>
    <property type="molecule type" value="Genomic_DNA"/>
</dbReference>
<accession>A0A0C1YBG7</accession>
<dbReference type="InterPro" id="IPR016084">
    <property type="entry name" value="Haem_Oase-like_multi-hlx"/>
</dbReference>
<comment type="caution">
    <text evidence="4">The sequence shown here is derived from an EMBL/GenBank/DDBJ whole genome shotgun (WGS) entry which is preliminary data.</text>
</comment>
<keyword evidence="2" id="KW-0378">Hydrolase</keyword>
<dbReference type="PIRSF" id="PIRSF003170">
    <property type="entry name" value="Pet18p"/>
    <property type="match status" value="1"/>
</dbReference>
<protein>
    <recommendedName>
        <fullName evidence="2">Aminopyrimidine aminohydrolase</fullName>
        <ecNumber evidence="2">3.5.99.2</ecNumber>
    </recommendedName>
</protein>
<dbReference type="EC" id="3.5.99.2" evidence="2"/>
<dbReference type="PANTHER" id="PTHR43198">
    <property type="entry name" value="BIFUNCTIONAL TH2 PROTEIN"/>
    <property type="match status" value="1"/>
</dbReference>